<sequence>MNDEKASLLKLRLLINKQNQSNLIGLKINSFYDLLNLEVNNSVEVCHL</sequence>
<dbReference type="Proteomes" id="UP001310022">
    <property type="component" value="Unassembled WGS sequence"/>
</dbReference>
<dbReference type="EMBL" id="BQKE01000001">
    <property type="protein sequence ID" value="GJM62107.1"/>
    <property type="molecule type" value="Genomic_DNA"/>
</dbReference>
<dbReference type="AlphaFoldDB" id="A0AAN4VZ32"/>
<comment type="caution">
    <text evidence="1">The sequence shown here is derived from an EMBL/GenBank/DDBJ whole genome shotgun (WGS) entry which is preliminary data.</text>
</comment>
<keyword evidence="2" id="KW-1185">Reference proteome</keyword>
<reference evidence="1 2" key="1">
    <citation type="submission" date="2021-12" db="EMBL/GenBank/DDBJ databases">
        <title>Genome sequencing of bacteria with rrn-lacking chromosome and rrn-plasmid.</title>
        <authorList>
            <person name="Anda M."/>
            <person name="Iwasaki W."/>
        </authorList>
    </citation>
    <scope>NUCLEOTIDE SEQUENCE [LARGE SCALE GENOMIC DNA]</scope>
    <source>
        <strain evidence="1 2">NBRC 15940</strain>
    </source>
</reference>
<name>A0AAN4VZ32_9BACT</name>
<evidence type="ECO:0000313" key="1">
    <source>
        <dbReference type="EMBL" id="GJM62107.1"/>
    </source>
</evidence>
<proteinExistence type="predicted"/>
<protein>
    <submittedName>
        <fullName evidence="1">Uncharacterized protein</fullName>
    </submittedName>
</protein>
<evidence type="ECO:0000313" key="2">
    <source>
        <dbReference type="Proteomes" id="UP001310022"/>
    </source>
</evidence>
<gene>
    <name evidence="1" type="ORF">PEDI_26590</name>
</gene>
<organism evidence="1 2">
    <name type="scientific">Persicobacter diffluens</name>
    <dbReference type="NCBI Taxonomy" id="981"/>
    <lineage>
        <taxon>Bacteria</taxon>
        <taxon>Pseudomonadati</taxon>
        <taxon>Bacteroidota</taxon>
        <taxon>Cytophagia</taxon>
        <taxon>Cytophagales</taxon>
        <taxon>Persicobacteraceae</taxon>
        <taxon>Persicobacter</taxon>
    </lineage>
</organism>
<accession>A0AAN4VZ32</accession>